<sequence>MGVKILTERIDAMNVAFLFNSDHHLLGSYYGYPIMKAILETGILQSVDRSMRISVGDILTYSNAMQYNLDHAELCQRVYQPVSLDHLYAKKLKDTFNTATIYCLLFQNMDLLTAQKIHSSLNSFPPYLGSMDIKFSNPLHLYFFRNSLIELYRLDSGRISLFYSMGEMEEGSFDTEIKDLFETFGFLTTFEDIGARGTIFDNFDNIEHFKRIESFENFFMTLAGLETEDISNAIYNLEELHPKLFDILAASTRTLERAETEEDLAQAALSGRRFLEKLAHYLFPPQNELWRGRKVGTSEYKNRIWAYITIACEKSHSDLIEKLGKEADRLIELFNAGLHATPSKEKIETAFCDLIKWIADIIQMNPSEIRKPYLAYEQEIHNFLDEFLKTNV</sequence>
<proteinExistence type="predicted"/>
<organism evidence="1 2">
    <name type="scientific">Eikenella exigua</name>
    <dbReference type="NCBI Taxonomy" id="2528037"/>
    <lineage>
        <taxon>Bacteria</taxon>
        <taxon>Pseudomonadati</taxon>
        <taxon>Pseudomonadota</taxon>
        <taxon>Betaproteobacteria</taxon>
        <taxon>Neisseriales</taxon>
        <taxon>Neisseriaceae</taxon>
        <taxon>Eikenella</taxon>
    </lineage>
</organism>
<protein>
    <submittedName>
        <fullName evidence="1">Uncharacterized protein</fullName>
    </submittedName>
</protein>
<evidence type="ECO:0000313" key="1">
    <source>
        <dbReference type="EMBL" id="QED92237.1"/>
    </source>
</evidence>
<dbReference type="Proteomes" id="UP000326695">
    <property type="component" value="Chromosome"/>
</dbReference>
<name>A0AAX1F843_9NEIS</name>
<keyword evidence="2" id="KW-1185">Reference proteome</keyword>
<evidence type="ECO:0000313" key="2">
    <source>
        <dbReference type="Proteomes" id="UP000326695"/>
    </source>
</evidence>
<accession>A0AAX1F843</accession>
<reference evidence="2" key="1">
    <citation type="journal article" date="2019" name="J. Anim. Genet.">
        <title>Description and whole genome sequencing of Eikenella exigua sp. nov., isolated from brain abscess and blood.</title>
        <authorList>
            <person name="Stormo K.A."/>
            <person name="Nygaard R.M."/>
            <person name="Bruvold T.S."/>
            <person name="Dimmen G."/>
            <person name="Lindemann P.C."/>
            <person name="Jordal S."/>
            <person name="Kommedal O."/>
        </authorList>
    </citation>
    <scope>NUCLEOTIDE SEQUENCE [LARGE SCALE GENOMIC DNA]</scope>
    <source>
        <strain evidence="2">PXX</strain>
    </source>
</reference>
<dbReference type="EMBL" id="CP038018">
    <property type="protein sequence ID" value="QED92237.1"/>
    <property type="molecule type" value="Genomic_DNA"/>
</dbReference>
<dbReference type="KEGG" id="eex:EZJ17_06155"/>
<dbReference type="RefSeq" id="WP_151086296.1">
    <property type="nucleotide sequence ID" value="NZ_CP038018.1"/>
</dbReference>
<gene>
    <name evidence="1" type="ORF">EZJ17_06155</name>
</gene>
<dbReference type="AlphaFoldDB" id="A0AAX1F843"/>